<gene>
    <name evidence="1" type="ORF">CLV62_10313</name>
</gene>
<dbReference type="RefSeq" id="WP_185144244.1">
    <property type="nucleotide sequence ID" value="NZ_QICL01000003.1"/>
</dbReference>
<reference evidence="1 2" key="1">
    <citation type="submission" date="2018-03" db="EMBL/GenBank/DDBJ databases">
        <title>Genomic Encyclopedia of Archaeal and Bacterial Type Strains, Phase II (KMG-II): from individual species to whole genera.</title>
        <authorList>
            <person name="Goeker M."/>
        </authorList>
    </citation>
    <scope>NUCLEOTIDE SEQUENCE [LARGE SCALE GENOMIC DNA]</scope>
    <source>
        <strain evidence="1 2">DSM 100214</strain>
    </source>
</reference>
<protein>
    <submittedName>
        <fullName evidence="1">Uncharacterized protein</fullName>
    </submittedName>
</protein>
<comment type="caution">
    <text evidence="1">The sequence shown here is derived from an EMBL/GenBank/DDBJ whole genome shotgun (WGS) entry which is preliminary data.</text>
</comment>
<keyword evidence="2" id="KW-1185">Reference proteome</keyword>
<proteinExistence type="predicted"/>
<evidence type="ECO:0000313" key="2">
    <source>
        <dbReference type="Proteomes" id="UP000247973"/>
    </source>
</evidence>
<organism evidence="1 2">
    <name type="scientific">Dysgonomonas alginatilytica</name>
    <dbReference type="NCBI Taxonomy" id="1605892"/>
    <lineage>
        <taxon>Bacteria</taxon>
        <taxon>Pseudomonadati</taxon>
        <taxon>Bacteroidota</taxon>
        <taxon>Bacteroidia</taxon>
        <taxon>Bacteroidales</taxon>
        <taxon>Dysgonomonadaceae</taxon>
        <taxon>Dysgonomonas</taxon>
    </lineage>
</organism>
<accession>A0A2V3PTW7</accession>
<dbReference type="EMBL" id="QICL01000003">
    <property type="protein sequence ID" value="PXV67340.1"/>
    <property type="molecule type" value="Genomic_DNA"/>
</dbReference>
<dbReference type="AlphaFoldDB" id="A0A2V3PTW7"/>
<sequence length="74" mass="8222">MTELPVNCLFNKGVTGCGGTELALKNDKHTIVAMPFISLVNNKAEKEEHKGEVLAIYGDTPTHEIEEYIRVHKV</sequence>
<name>A0A2V3PTW7_9BACT</name>
<dbReference type="Proteomes" id="UP000247973">
    <property type="component" value="Unassembled WGS sequence"/>
</dbReference>
<evidence type="ECO:0000313" key="1">
    <source>
        <dbReference type="EMBL" id="PXV67340.1"/>
    </source>
</evidence>